<dbReference type="eggNOG" id="COG1115">
    <property type="taxonomic scope" value="Bacteria"/>
</dbReference>
<dbReference type="NCBIfam" id="TIGR00835">
    <property type="entry name" value="agcS"/>
    <property type="match status" value="1"/>
</dbReference>
<evidence type="ECO:0000256" key="8">
    <source>
        <dbReference type="ARBA" id="ARBA00023136"/>
    </source>
</evidence>
<keyword evidence="11" id="KW-1185">Reference proteome</keyword>
<evidence type="ECO:0000313" key="10">
    <source>
        <dbReference type="EMBL" id="KXA18130.1"/>
    </source>
</evidence>
<evidence type="ECO:0000256" key="7">
    <source>
        <dbReference type="ARBA" id="ARBA00022989"/>
    </source>
</evidence>
<comment type="subcellular location">
    <subcellularLocation>
        <location evidence="1 9">Cell membrane</location>
        <topology evidence="1 9">Multi-pass membrane protein</topology>
    </subcellularLocation>
</comment>
<evidence type="ECO:0000256" key="6">
    <source>
        <dbReference type="ARBA" id="ARBA00022847"/>
    </source>
</evidence>
<dbReference type="PANTHER" id="PTHR30330:SF14">
    <property type="entry name" value="SODIUM_AMINO ACID (ALANINE) SYMPORTER"/>
    <property type="match status" value="1"/>
</dbReference>
<feature type="transmembrane region" description="Helical" evidence="9">
    <location>
        <begin position="107"/>
        <end position="129"/>
    </location>
</feature>
<feature type="transmembrane region" description="Helical" evidence="9">
    <location>
        <begin position="386"/>
        <end position="413"/>
    </location>
</feature>
<protein>
    <submittedName>
        <fullName evidence="10">Amino acid carrier protein</fullName>
    </submittedName>
</protein>
<dbReference type="PATRIC" id="fig|851.8.peg.1831"/>
<dbReference type="FunFam" id="1.20.1740.10:FF:000004">
    <property type="entry name" value="Sodium:alanine symporter family protein"/>
    <property type="match status" value="1"/>
</dbReference>
<feature type="transmembrane region" description="Helical" evidence="9">
    <location>
        <begin position="7"/>
        <end position="30"/>
    </location>
</feature>
<organism evidence="10 11">
    <name type="scientific">Fusobacterium nucleatum</name>
    <dbReference type="NCBI Taxonomy" id="851"/>
    <lineage>
        <taxon>Bacteria</taxon>
        <taxon>Fusobacteriati</taxon>
        <taxon>Fusobacteriota</taxon>
        <taxon>Fusobacteriia</taxon>
        <taxon>Fusobacteriales</taxon>
        <taxon>Fusobacteriaceae</taxon>
        <taxon>Fusobacterium</taxon>
    </lineage>
</organism>
<feature type="transmembrane region" description="Helical" evidence="9">
    <location>
        <begin position="135"/>
        <end position="156"/>
    </location>
</feature>
<evidence type="ECO:0000256" key="2">
    <source>
        <dbReference type="ARBA" id="ARBA00009261"/>
    </source>
</evidence>
<proteinExistence type="inferred from homology"/>
<name>A0A133NPC6_FUSNU</name>
<feature type="transmembrane region" description="Helical" evidence="9">
    <location>
        <begin position="283"/>
        <end position="303"/>
    </location>
</feature>
<keyword evidence="3 9" id="KW-0813">Transport</keyword>
<dbReference type="GO" id="GO:0005283">
    <property type="term" value="F:amino acid:sodium symporter activity"/>
    <property type="evidence" value="ECO:0007669"/>
    <property type="project" value="InterPro"/>
</dbReference>
<keyword evidence="8 9" id="KW-0472">Membrane</keyword>
<sequence length="487" mass="53182">MQFIFLIYFYLYNSFLISEVFIKTFFYSVKFEIEKESVVMLNFIASINELFWGAILILLLVGTGIFYTIKLKFVQVRKFKKGVSQLTGNFNINGKDADHNGMSSFQALATAIAAQVGTGNLAGAATAIVSGGPGAIFWMWVSAFFGMATIYAEAILSQLFKKKVEGEITGGPAYYIEELFNKNFLSKILAVFFALSCILALGFMGNGVQANSIGEAMKNAFNISPYITGVVVALLGGFVFFGGVKRIASFTEKVVPLMAGLYILICFIIIIINYANIIKAFEAIFVNAFSTKSILGGFLGMGVKKAIRYGVARGLFSNEAGMGSTPHAHAIAKVKNPVEQGNVALITVFIDTFIVLTLTALVILTSNIGDGTLTGITLTQKAFEAALGYSGTIFIAIALFFFAFSTIIGWYFFGEANIKYLFGKKAINVYRILVMIAIFIGSTQKVELVWELADLFNGLMVIPNLIALIVLYKLVDNTSSEYDKLHL</sequence>
<keyword evidence="5 9" id="KW-0812">Transmembrane</keyword>
<feature type="transmembrane region" description="Helical" evidence="9">
    <location>
        <begin position="343"/>
        <end position="366"/>
    </location>
</feature>
<keyword evidence="7 9" id="KW-1133">Transmembrane helix</keyword>
<dbReference type="PROSITE" id="PS00873">
    <property type="entry name" value="NA_ALANINE_SYMP"/>
    <property type="match status" value="1"/>
</dbReference>
<dbReference type="PANTHER" id="PTHR30330">
    <property type="entry name" value="AGSS FAMILY TRANSPORTER, SODIUM-ALANINE"/>
    <property type="match status" value="1"/>
</dbReference>
<feature type="transmembrane region" description="Helical" evidence="9">
    <location>
        <begin position="50"/>
        <end position="69"/>
    </location>
</feature>
<dbReference type="EMBL" id="LRPY01000180">
    <property type="protein sequence ID" value="KXA18130.1"/>
    <property type="molecule type" value="Genomic_DNA"/>
</dbReference>
<evidence type="ECO:0000256" key="4">
    <source>
        <dbReference type="ARBA" id="ARBA00022475"/>
    </source>
</evidence>
<dbReference type="AlphaFoldDB" id="A0A133NPC6"/>
<reference evidence="11" key="1">
    <citation type="submission" date="2016-01" db="EMBL/GenBank/DDBJ databases">
        <authorList>
            <person name="Mitreva M."/>
            <person name="Pepin K.H."/>
            <person name="Mihindukulasuriya K.A."/>
            <person name="Fulton R."/>
            <person name="Fronick C."/>
            <person name="O'Laughlin M."/>
            <person name="Miner T."/>
            <person name="Herter B."/>
            <person name="Rosa B.A."/>
            <person name="Cordes M."/>
            <person name="Tomlinson C."/>
            <person name="Wollam A."/>
            <person name="Palsikar V.B."/>
            <person name="Mardis E.R."/>
            <person name="Wilson R.K."/>
        </authorList>
    </citation>
    <scope>NUCLEOTIDE SEQUENCE [LARGE SCALE GENOMIC DNA]</scope>
    <source>
        <strain evidence="11">MJR7757B</strain>
    </source>
</reference>
<feature type="transmembrane region" description="Helical" evidence="9">
    <location>
        <begin position="184"/>
        <end position="203"/>
    </location>
</feature>
<comment type="caution">
    <text evidence="10">The sequence shown here is derived from an EMBL/GenBank/DDBJ whole genome shotgun (WGS) entry which is preliminary data.</text>
</comment>
<keyword evidence="6 9" id="KW-0769">Symport</keyword>
<dbReference type="GO" id="GO:0005886">
    <property type="term" value="C:plasma membrane"/>
    <property type="evidence" value="ECO:0007669"/>
    <property type="project" value="UniProtKB-SubCell"/>
</dbReference>
<dbReference type="InterPro" id="IPR001463">
    <property type="entry name" value="Na/Ala_symport"/>
</dbReference>
<feature type="transmembrane region" description="Helical" evidence="9">
    <location>
        <begin position="455"/>
        <end position="475"/>
    </location>
</feature>
<dbReference type="Pfam" id="PF01235">
    <property type="entry name" value="Na_Ala_symp"/>
    <property type="match status" value="1"/>
</dbReference>
<gene>
    <name evidence="10" type="ORF">HMPREF3221_01819</name>
</gene>
<comment type="caution">
    <text evidence="9">Lacks conserved residue(s) required for the propagation of feature annotation.</text>
</comment>
<dbReference type="Gene3D" id="1.20.1740.10">
    <property type="entry name" value="Amino acid/polyamine transporter I"/>
    <property type="match status" value="1"/>
</dbReference>
<evidence type="ECO:0000256" key="5">
    <source>
        <dbReference type="ARBA" id="ARBA00022692"/>
    </source>
</evidence>
<feature type="transmembrane region" description="Helical" evidence="9">
    <location>
        <begin position="425"/>
        <end position="443"/>
    </location>
</feature>
<dbReference type="PRINTS" id="PR00175">
    <property type="entry name" value="NAALASMPORT"/>
</dbReference>
<feature type="transmembrane region" description="Helical" evidence="9">
    <location>
        <begin position="254"/>
        <end position="277"/>
    </location>
</feature>
<dbReference type="Proteomes" id="UP000070401">
    <property type="component" value="Unassembled WGS sequence"/>
</dbReference>
<evidence type="ECO:0000256" key="3">
    <source>
        <dbReference type="ARBA" id="ARBA00022448"/>
    </source>
</evidence>
<evidence type="ECO:0000313" key="11">
    <source>
        <dbReference type="Proteomes" id="UP000070401"/>
    </source>
</evidence>
<feature type="transmembrane region" description="Helical" evidence="9">
    <location>
        <begin position="223"/>
        <end position="242"/>
    </location>
</feature>
<keyword evidence="4 9" id="KW-1003">Cell membrane</keyword>
<evidence type="ECO:0000256" key="1">
    <source>
        <dbReference type="ARBA" id="ARBA00004651"/>
    </source>
</evidence>
<comment type="similarity">
    <text evidence="2 9">Belongs to the alanine or glycine:cation symporter (AGCS) (TC 2.A.25) family.</text>
</comment>
<accession>A0A133NPC6</accession>
<evidence type="ECO:0000256" key="9">
    <source>
        <dbReference type="RuleBase" id="RU363064"/>
    </source>
</evidence>